<dbReference type="EMBL" id="JAVRJZ010000020">
    <property type="protein sequence ID" value="KAK2705844.1"/>
    <property type="molecule type" value="Genomic_DNA"/>
</dbReference>
<keyword evidence="2" id="KW-1185">Reference proteome</keyword>
<evidence type="ECO:0000313" key="2">
    <source>
        <dbReference type="Proteomes" id="UP001187531"/>
    </source>
</evidence>
<organism evidence="1 2">
    <name type="scientific">Artemia franciscana</name>
    <name type="common">Brine shrimp</name>
    <name type="synonym">Artemia sanfranciscana</name>
    <dbReference type="NCBI Taxonomy" id="6661"/>
    <lineage>
        <taxon>Eukaryota</taxon>
        <taxon>Metazoa</taxon>
        <taxon>Ecdysozoa</taxon>
        <taxon>Arthropoda</taxon>
        <taxon>Crustacea</taxon>
        <taxon>Branchiopoda</taxon>
        <taxon>Anostraca</taxon>
        <taxon>Artemiidae</taxon>
        <taxon>Artemia</taxon>
    </lineage>
</organism>
<dbReference type="Proteomes" id="UP001187531">
    <property type="component" value="Unassembled WGS sequence"/>
</dbReference>
<dbReference type="AlphaFoldDB" id="A0AA88H8Z7"/>
<sequence length="245" mass="28180">MDENDTTESNDVGKILELHHPSFILDYLPAVASFSYRLLRRLDLNFCDSSDGEEEDFFSQVEETSSSTNVAISKLLGIYSPKDNVKIIRLLLESRYAIPICNTEIIQLLRITQRLEDDEFLGEDLKLPRIAIISQVKKFQSSAGRIMEDIFNLKTSFKTIETSGIEIGQGLICLENKKKERKKVIVINIQGNVEQYWKILTDFVDYLVVEGFEGKQNQKWKIELSNKVRNTISLTTSQWRHKLGV</sequence>
<reference evidence="1" key="1">
    <citation type="submission" date="2023-07" db="EMBL/GenBank/DDBJ databases">
        <title>Chromosome-level genome assembly of Artemia franciscana.</title>
        <authorList>
            <person name="Jo E."/>
        </authorList>
    </citation>
    <scope>NUCLEOTIDE SEQUENCE</scope>
    <source>
        <tissue evidence="1">Whole body</tissue>
    </source>
</reference>
<comment type="caution">
    <text evidence="1">The sequence shown here is derived from an EMBL/GenBank/DDBJ whole genome shotgun (WGS) entry which is preliminary data.</text>
</comment>
<evidence type="ECO:0000313" key="1">
    <source>
        <dbReference type="EMBL" id="KAK2705844.1"/>
    </source>
</evidence>
<protein>
    <submittedName>
        <fullName evidence="1">Uncharacterized protein</fullName>
    </submittedName>
</protein>
<name>A0AA88H8Z7_ARTSF</name>
<proteinExistence type="predicted"/>
<gene>
    <name evidence="1" type="ORF">QYM36_016002</name>
</gene>
<accession>A0AA88H8Z7</accession>